<evidence type="ECO:0000313" key="1">
    <source>
        <dbReference type="EMBL" id="GMQ64161.1"/>
    </source>
</evidence>
<keyword evidence="2" id="KW-1185">Reference proteome</keyword>
<dbReference type="Proteomes" id="UP001374599">
    <property type="component" value="Unassembled WGS sequence"/>
</dbReference>
<proteinExistence type="predicted"/>
<organism evidence="1 2">
    <name type="scientific">Vallitalea maricola</name>
    <dbReference type="NCBI Taxonomy" id="3074433"/>
    <lineage>
        <taxon>Bacteria</taxon>
        <taxon>Bacillati</taxon>
        <taxon>Bacillota</taxon>
        <taxon>Clostridia</taxon>
        <taxon>Lachnospirales</taxon>
        <taxon>Vallitaleaceae</taxon>
        <taxon>Vallitalea</taxon>
    </lineage>
</organism>
<evidence type="ECO:0000313" key="2">
    <source>
        <dbReference type="Proteomes" id="UP001374599"/>
    </source>
</evidence>
<gene>
    <name evidence="1" type="ORF">AN2V17_33980</name>
</gene>
<reference evidence="1" key="1">
    <citation type="submission" date="2023-09" db="EMBL/GenBank/DDBJ databases">
        <title>Vallitalea sediminicola and Vallitalea maricola sp. nov., anaerobic bacteria isolated from marine sediment.</title>
        <authorList>
            <person name="Hirano S."/>
            <person name="Maeda A."/>
            <person name="Terahara T."/>
            <person name="Mori K."/>
            <person name="Hamada M."/>
            <person name="Matsumoto R."/>
            <person name="Kobayashi T."/>
        </authorList>
    </citation>
    <scope>NUCLEOTIDE SEQUENCE</scope>
    <source>
        <strain evidence="1">AN17-2</strain>
    </source>
</reference>
<name>A0ACB5UNW2_9FIRM</name>
<dbReference type="EMBL" id="BTPU01000061">
    <property type="protein sequence ID" value="GMQ64161.1"/>
    <property type="molecule type" value="Genomic_DNA"/>
</dbReference>
<accession>A0ACB5UNW2</accession>
<comment type="caution">
    <text evidence="1">The sequence shown here is derived from an EMBL/GenBank/DDBJ whole genome shotgun (WGS) entry which is preliminary data.</text>
</comment>
<protein>
    <submittedName>
        <fullName evidence="1">Uncharacterized protein</fullName>
    </submittedName>
</protein>
<sequence length="224" mass="25829">MLIGRNNFDIDDLKDTDEFTVQTTRGGKLKEVSCNMYPNVKLTFITAHRSKGLEAKNVIIINAKNRITGFPNQMTDDYVLSYVLTDAEEYLYAEERRLFYVAITRTKDTTYIITPERNPSVFIKELMTKQKIAMQYNNVNNNIEDNPTCLKCDSGKLVIREGDNKFVGCTNYPMCQYTNNYTEIIKNPIRCDVCHDFLVRRNGSNGPFYGCSRFPKCENTISLK</sequence>